<dbReference type="OrthoDB" id="2658212at2759"/>
<proteinExistence type="predicted"/>
<feature type="compositionally biased region" description="Polar residues" evidence="1">
    <location>
        <begin position="133"/>
        <end position="143"/>
    </location>
</feature>
<protein>
    <submittedName>
        <fullName evidence="2">Uncharacterized protein</fullName>
    </submittedName>
</protein>
<keyword evidence="3" id="KW-1185">Reference proteome</keyword>
<reference evidence="2" key="1">
    <citation type="journal article" date="2020" name="New Phytol.">
        <title>Comparative genomics reveals dynamic genome evolution in host specialist ectomycorrhizal fungi.</title>
        <authorList>
            <person name="Lofgren L.A."/>
            <person name="Nguyen N.H."/>
            <person name="Vilgalys R."/>
            <person name="Ruytinx J."/>
            <person name="Liao H.L."/>
            <person name="Branco S."/>
            <person name="Kuo A."/>
            <person name="LaButti K."/>
            <person name="Lipzen A."/>
            <person name="Andreopoulos W."/>
            <person name="Pangilinan J."/>
            <person name="Riley R."/>
            <person name="Hundley H."/>
            <person name="Na H."/>
            <person name="Barry K."/>
            <person name="Grigoriev I.V."/>
            <person name="Stajich J.E."/>
            <person name="Kennedy P.G."/>
        </authorList>
    </citation>
    <scope>NUCLEOTIDE SEQUENCE</scope>
    <source>
        <strain evidence="2">DOB743</strain>
    </source>
</reference>
<dbReference type="AlphaFoldDB" id="A0A9P6ZJL2"/>
<evidence type="ECO:0000313" key="3">
    <source>
        <dbReference type="Proteomes" id="UP000714275"/>
    </source>
</evidence>
<comment type="caution">
    <text evidence="2">The sequence shown here is derived from an EMBL/GenBank/DDBJ whole genome shotgun (WGS) entry which is preliminary data.</text>
</comment>
<name>A0A9P6ZJL2_9AGAM</name>
<dbReference type="Proteomes" id="UP000714275">
    <property type="component" value="Unassembled WGS sequence"/>
</dbReference>
<sequence>MSTIFNGDSQMEVITVLANCGTDTDKARQALTRYIERKQEKGRSTEHILKKVQQLELKVGGLEILPSPPSFINDTTLHAAFRDARASTCLPRSLNIPLPDFVVRETAAKTRRDNRRSASASRDFATPSPRPSTPQSCLQPSYSPVQHVNSGIIEEDHIQPEEASYKAYEASLRGPSPTNAPGRLPVLSPYPSPRTPEIVPPFSSQSTAIIRDDISYPPRKEENSPQQPLVIVEPDPSETYIPSMFLPSREGSFNASESSGGDFPIPYRDSPILRERPASHDNNFSFPLDNALRLCAASPVVRHEVTQCLQQDQGYGQHNWPMVLQACGIAEDDIPFLLNEMAREVEFTNLSDLESVVLLGSVLAMFGSAFCWLKALTYTVFVDANLNAKAKIDSGATFRLCSGSNHLEIAQELVTEIVQNFIVRGPQCMRHKGLGVDEHSWALRYRYLPIRPGDAAGAGASGLSPEQGKLKQAIVDDALMMMIMMMIA</sequence>
<evidence type="ECO:0000256" key="1">
    <source>
        <dbReference type="SAM" id="MobiDB-lite"/>
    </source>
</evidence>
<accession>A0A9P6ZJL2</accession>
<dbReference type="EMBL" id="JABBWD010000082">
    <property type="protein sequence ID" value="KAG1768055.1"/>
    <property type="molecule type" value="Genomic_DNA"/>
</dbReference>
<gene>
    <name evidence="2" type="ORF">EV702DRAFT_1050176</name>
</gene>
<feature type="region of interest" description="Disordered" evidence="1">
    <location>
        <begin position="107"/>
        <end position="143"/>
    </location>
</feature>
<organism evidence="2 3">
    <name type="scientific">Suillus placidus</name>
    <dbReference type="NCBI Taxonomy" id="48579"/>
    <lineage>
        <taxon>Eukaryota</taxon>
        <taxon>Fungi</taxon>
        <taxon>Dikarya</taxon>
        <taxon>Basidiomycota</taxon>
        <taxon>Agaricomycotina</taxon>
        <taxon>Agaricomycetes</taxon>
        <taxon>Agaricomycetidae</taxon>
        <taxon>Boletales</taxon>
        <taxon>Suillineae</taxon>
        <taxon>Suillaceae</taxon>
        <taxon>Suillus</taxon>
    </lineage>
</organism>
<evidence type="ECO:0000313" key="2">
    <source>
        <dbReference type="EMBL" id="KAG1768055.1"/>
    </source>
</evidence>